<dbReference type="OrthoDB" id="10669093at2759"/>
<dbReference type="AlphaFoldDB" id="A0A4Z2FI37"/>
<keyword evidence="3" id="KW-1185">Reference proteome</keyword>
<evidence type="ECO:0000313" key="2">
    <source>
        <dbReference type="EMBL" id="TNN40878.1"/>
    </source>
</evidence>
<dbReference type="EMBL" id="SRLO01001152">
    <property type="protein sequence ID" value="TNN40878.1"/>
    <property type="molecule type" value="Genomic_DNA"/>
</dbReference>
<evidence type="ECO:0000256" key="1">
    <source>
        <dbReference type="SAM" id="MobiDB-lite"/>
    </source>
</evidence>
<organism evidence="2 3">
    <name type="scientific">Liparis tanakae</name>
    <name type="common">Tanaka's snailfish</name>
    <dbReference type="NCBI Taxonomy" id="230148"/>
    <lineage>
        <taxon>Eukaryota</taxon>
        <taxon>Metazoa</taxon>
        <taxon>Chordata</taxon>
        <taxon>Craniata</taxon>
        <taxon>Vertebrata</taxon>
        <taxon>Euteleostomi</taxon>
        <taxon>Actinopterygii</taxon>
        <taxon>Neopterygii</taxon>
        <taxon>Teleostei</taxon>
        <taxon>Neoteleostei</taxon>
        <taxon>Acanthomorphata</taxon>
        <taxon>Eupercaria</taxon>
        <taxon>Perciformes</taxon>
        <taxon>Cottioidei</taxon>
        <taxon>Cottales</taxon>
        <taxon>Liparidae</taxon>
        <taxon>Liparis</taxon>
    </lineage>
</organism>
<accession>A0A4Z2FI37</accession>
<dbReference type="Proteomes" id="UP000314294">
    <property type="component" value="Unassembled WGS sequence"/>
</dbReference>
<evidence type="ECO:0000313" key="3">
    <source>
        <dbReference type="Proteomes" id="UP000314294"/>
    </source>
</evidence>
<feature type="region of interest" description="Disordered" evidence="1">
    <location>
        <begin position="1"/>
        <end position="49"/>
    </location>
</feature>
<reference evidence="2 3" key="1">
    <citation type="submission" date="2019-03" db="EMBL/GenBank/DDBJ databases">
        <title>First draft genome of Liparis tanakae, snailfish: a comprehensive survey of snailfish specific genes.</title>
        <authorList>
            <person name="Kim W."/>
            <person name="Song I."/>
            <person name="Jeong J.-H."/>
            <person name="Kim D."/>
            <person name="Kim S."/>
            <person name="Ryu S."/>
            <person name="Song J.Y."/>
            <person name="Lee S.K."/>
        </authorList>
    </citation>
    <scope>NUCLEOTIDE SEQUENCE [LARGE SCALE GENOMIC DNA]</scope>
    <source>
        <tissue evidence="2">Muscle</tissue>
    </source>
</reference>
<name>A0A4Z2FI37_9TELE</name>
<feature type="compositionally biased region" description="Basic and acidic residues" evidence="1">
    <location>
        <begin position="1"/>
        <end position="23"/>
    </location>
</feature>
<proteinExistence type="predicted"/>
<comment type="caution">
    <text evidence="2">The sequence shown here is derived from an EMBL/GenBank/DDBJ whole genome shotgun (WGS) entry which is preliminary data.</text>
</comment>
<protein>
    <submittedName>
        <fullName evidence="2">Uncharacterized protein</fullName>
    </submittedName>
</protein>
<gene>
    <name evidence="2" type="ORF">EYF80_048956</name>
</gene>
<sequence length="310" mass="33993">MKSLREEGPAEGQAEGHTEDAFRFHMKTPTPAAPTPLGSETVPTDFSNNAPPLRLTSLVTGATWWPQGEERPSAGQWEWADADQWERADADQWEQTDADQWEQASTDQWEWASTDQWEWADADQWERADADQWERPETNGCLVDNKRLCTRGSGIWSYTCRGEEAVPLLDVSLRPKSVSVASAGGALPAGRLIHRRAAPNPAGFKAAIPSPAPAPGKQNRLRGRETIAASFFLKKKLLFVVSPPPPKPECTESAGAILLVSVPATIMTSDCRGLARNTTPKRSMSYRGAAMCIISTAQHARPKVMGHIEP</sequence>